<keyword evidence="8" id="KW-1185">Reference proteome</keyword>
<dbReference type="Gene3D" id="2.40.480.10">
    <property type="entry name" value="Allene oxide cyclase-like"/>
    <property type="match status" value="1"/>
</dbReference>
<dbReference type="InterPro" id="IPR036404">
    <property type="entry name" value="Jacalin-like_lectin_dom_sf"/>
</dbReference>
<evidence type="ECO:0000259" key="6">
    <source>
        <dbReference type="PROSITE" id="PS51752"/>
    </source>
</evidence>
<keyword evidence="3 5" id="KW-0964">Secreted</keyword>
<reference evidence="7" key="1">
    <citation type="submission" date="2018-08" db="EMBL/GenBank/DDBJ databases">
        <authorList>
            <person name="Rossello M."/>
        </authorList>
    </citation>
    <scope>NUCLEOTIDE SEQUENCE [LARGE SCALE GENOMIC DNA]</scope>
    <source>
        <strain evidence="7">cv. Chinese Spring</strain>
    </source>
</reference>
<keyword evidence="5" id="KW-0052">Apoplast</keyword>
<dbReference type="GO" id="GO:0030246">
    <property type="term" value="F:carbohydrate binding"/>
    <property type="evidence" value="ECO:0007669"/>
    <property type="project" value="UniProtKB-KW"/>
</dbReference>
<dbReference type="InterPro" id="IPR004265">
    <property type="entry name" value="Dirigent"/>
</dbReference>
<dbReference type="GO" id="GO:0048046">
    <property type="term" value="C:apoplast"/>
    <property type="evidence" value="ECO:0007669"/>
    <property type="project" value="UniProtKB-SubCell"/>
</dbReference>
<dbReference type="SMR" id="A0A3B6CJP6"/>
<name>A0A3B6CJP6_WHEAT</name>
<dbReference type="Gramene" id="TraesCS2B02G625000.1">
    <property type="protein sequence ID" value="TraesCS2B02G625000.1"/>
    <property type="gene ID" value="TraesCS2B02G625000"/>
</dbReference>
<dbReference type="Pfam" id="PF03018">
    <property type="entry name" value="Dirigent"/>
    <property type="match status" value="1"/>
</dbReference>
<dbReference type="PROSITE" id="PS51752">
    <property type="entry name" value="JACALIN_LECTIN"/>
    <property type="match status" value="1"/>
</dbReference>
<evidence type="ECO:0000313" key="7">
    <source>
        <dbReference type="EnsemblPlants" id="TraesCS2B02G625000.1"/>
    </source>
</evidence>
<proteinExistence type="inferred from homology"/>
<accession>A0A3B6CJP6</accession>
<evidence type="ECO:0000256" key="1">
    <source>
        <dbReference type="ARBA" id="ARBA00010746"/>
    </source>
</evidence>
<dbReference type="InterPro" id="IPR044859">
    <property type="entry name" value="Allene_oxi_cyc_Dirigent"/>
</dbReference>
<dbReference type="InterPro" id="IPR001229">
    <property type="entry name" value="Jacalin-like_lectin_dom"/>
</dbReference>
<dbReference type="PANTHER" id="PTHR46506">
    <property type="entry name" value="OS05G0143600 PROTEIN"/>
    <property type="match status" value="1"/>
</dbReference>
<organism evidence="7">
    <name type="scientific">Triticum aestivum</name>
    <name type="common">Wheat</name>
    <dbReference type="NCBI Taxonomy" id="4565"/>
    <lineage>
        <taxon>Eukaryota</taxon>
        <taxon>Viridiplantae</taxon>
        <taxon>Streptophyta</taxon>
        <taxon>Embryophyta</taxon>
        <taxon>Tracheophyta</taxon>
        <taxon>Spermatophyta</taxon>
        <taxon>Magnoliopsida</taxon>
        <taxon>Liliopsida</taxon>
        <taxon>Poales</taxon>
        <taxon>Poaceae</taxon>
        <taxon>BOP clade</taxon>
        <taxon>Pooideae</taxon>
        <taxon>Triticodae</taxon>
        <taxon>Triticeae</taxon>
        <taxon>Triticinae</taxon>
        <taxon>Triticum</taxon>
    </lineage>
</organism>
<evidence type="ECO:0000256" key="3">
    <source>
        <dbReference type="ARBA" id="ARBA00022525"/>
    </source>
</evidence>
<protein>
    <recommendedName>
        <fullName evidence="5">Dirigent protein</fullName>
    </recommendedName>
</protein>
<dbReference type="Gramene" id="TraesCS2B03G1555100.1">
    <property type="protein sequence ID" value="TraesCS2B03G1555100.1.CDS"/>
    <property type="gene ID" value="TraesCS2B03G1555100"/>
</dbReference>
<dbReference type="Pfam" id="PF01419">
    <property type="entry name" value="Jacalin"/>
    <property type="match status" value="1"/>
</dbReference>
<comment type="similarity">
    <text evidence="1 5">Belongs to the plant dirigent protein family.</text>
</comment>
<sequence length="325" mass="35403">MASFQITPFAGLLENTEFNFHSLYLHNISSGPNPTRGAIINDNAINGWGQPFVVDWTIYDGTGHGAKLVGRAQGQQIYASKWSHFVTLEFTNGRFKGSTLQLMGLSATFEQPSEWSITGGTGDLAMARGIVKVKFHEMVEDGDTWELSFHGFCSMQSLPTLTKAGPWGGHGGSGTDSEQPWRIESMTIVHEGTIAKFSCTYVDLSGKRRTMGSWGGGNGIPTKVQLGPREILKAVSGTHVSLNNGQTVIESLKFVTNEGTYGPFGHTTGFARLCYTGNSSGAKAKVKERISSGRDCFALILRLPFHPQMLGHAYTTQKERHMCDT</sequence>
<dbReference type="SUPFAM" id="SSF51101">
    <property type="entry name" value="Mannose-binding lectins"/>
    <property type="match status" value="1"/>
</dbReference>
<keyword evidence="4" id="KW-0430">Lectin</keyword>
<dbReference type="AlphaFoldDB" id="A0A3B6CJP6"/>
<dbReference type="Gramene" id="TraesWEE_scaffold_165679_01G000100.1">
    <property type="protein sequence ID" value="TraesWEE_scaffold_165679_01G000100.1"/>
    <property type="gene ID" value="TraesWEE_scaffold_165679_01G000100"/>
</dbReference>
<reference evidence="7" key="2">
    <citation type="submission" date="2018-10" db="UniProtKB">
        <authorList>
            <consortium name="EnsemblPlants"/>
        </authorList>
    </citation>
    <scope>IDENTIFICATION</scope>
</reference>
<dbReference type="EnsemblPlants" id="TraesCS2B02G625000.1">
    <property type="protein sequence ID" value="TraesCS2B02G625000.1"/>
    <property type="gene ID" value="TraesCS2B02G625000"/>
</dbReference>
<comment type="subunit">
    <text evidence="2 5">Homodimer.</text>
</comment>
<dbReference type="Gene3D" id="2.100.10.30">
    <property type="entry name" value="Jacalin-like lectin domain"/>
    <property type="match status" value="1"/>
</dbReference>
<evidence type="ECO:0000313" key="8">
    <source>
        <dbReference type="Proteomes" id="UP000019116"/>
    </source>
</evidence>
<dbReference type="Gramene" id="TraesLDM2B03G01080460.2">
    <property type="protein sequence ID" value="TraesLDM2B03G01080460.2"/>
    <property type="gene ID" value="TraesLDM2B03G01080460"/>
</dbReference>
<dbReference type="OrthoDB" id="581739at2759"/>
<evidence type="ECO:0000256" key="2">
    <source>
        <dbReference type="ARBA" id="ARBA00011738"/>
    </source>
</evidence>
<dbReference type="Proteomes" id="UP000019116">
    <property type="component" value="Chromosome 2B"/>
</dbReference>
<dbReference type="GO" id="GO:0009699">
    <property type="term" value="P:phenylpropanoid biosynthetic process"/>
    <property type="evidence" value="ECO:0007669"/>
    <property type="project" value="UniProtKB-ARBA"/>
</dbReference>
<comment type="function">
    <text evidence="5">Dirigent proteins impart stereoselectivity on the phenoxy radical-coupling reaction, yielding optically active lignans from two molecules of coniferyl alcohol in the biosynthesis of lignans, flavonolignans, and alkaloids and thus plays a central role in plant secondary metabolism.</text>
</comment>
<evidence type="ECO:0000256" key="4">
    <source>
        <dbReference type="ARBA" id="ARBA00022734"/>
    </source>
</evidence>
<feature type="domain" description="Jacalin-type lectin" evidence="6">
    <location>
        <begin position="161"/>
        <end position="303"/>
    </location>
</feature>
<evidence type="ECO:0000256" key="5">
    <source>
        <dbReference type="RuleBase" id="RU363099"/>
    </source>
</evidence>
<comment type="subcellular location">
    <subcellularLocation>
        <location evidence="5">Secreted</location>
        <location evidence="5">Extracellular space</location>
        <location evidence="5">Apoplast</location>
    </subcellularLocation>
</comment>